<evidence type="ECO:0000259" key="5">
    <source>
        <dbReference type="PROSITE" id="PS50977"/>
    </source>
</evidence>
<dbReference type="AlphaFoldDB" id="A0A3N4H1L6"/>
<dbReference type="Pfam" id="PF00440">
    <property type="entry name" value="TetR_N"/>
    <property type="match status" value="1"/>
</dbReference>
<evidence type="ECO:0000256" key="2">
    <source>
        <dbReference type="ARBA" id="ARBA00023125"/>
    </source>
</evidence>
<dbReference type="OrthoDB" id="7252896at2"/>
<dbReference type="Proteomes" id="UP000267536">
    <property type="component" value="Unassembled WGS sequence"/>
</dbReference>
<evidence type="ECO:0000256" key="1">
    <source>
        <dbReference type="ARBA" id="ARBA00023015"/>
    </source>
</evidence>
<dbReference type="InterPro" id="IPR009057">
    <property type="entry name" value="Homeodomain-like_sf"/>
</dbReference>
<keyword evidence="2 4" id="KW-0238">DNA-binding</keyword>
<dbReference type="PANTHER" id="PTHR30055:SF234">
    <property type="entry name" value="HTH-TYPE TRANSCRIPTIONAL REGULATOR BETI"/>
    <property type="match status" value="1"/>
</dbReference>
<dbReference type="GO" id="GO:0003700">
    <property type="term" value="F:DNA-binding transcription factor activity"/>
    <property type="evidence" value="ECO:0007669"/>
    <property type="project" value="TreeGrafter"/>
</dbReference>
<accession>A0A3N4H1L6</accession>
<evidence type="ECO:0000313" key="6">
    <source>
        <dbReference type="EMBL" id="RPA59094.1"/>
    </source>
</evidence>
<dbReference type="GO" id="GO:0000976">
    <property type="term" value="F:transcription cis-regulatory region binding"/>
    <property type="evidence" value="ECO:0007669"/>
    <property type="project" value="TreeGrafter"/>
</dbReference>
<feature type="DNA-binding region" description="H-T-H motif" evidence="4">
    <location>
        <begin position="28"/>
        <end position="47"/>
    </location>
</feature>
<dbReference type="PANTHER" id="PTHR30055">
    <property type="entry name" value="HTH-TYPE TRANSCRIPTIONAL REGULATOR RUTR"/>
    <property type="match status" value="1"/>
</dbReference>
<dbReference type="InterPro" id="IPR001647">
    <property type="entry name" value="HTH_TetR"/>
</dbReference>
<name>A0A3N4H1L6_9ACTN</name>
<feature type="domain" description="HTH tetR-type" evidence="5">
    <location>
        <begin position="5"/>
        <end position="65"/>
    </location>
</feature>
<sequence>MVSQSQNRARLKACARQLLLADGYAATSIAKITGAAGLTTGAYYSNFDNKAQLTIELLQDLQAENQQHVEAILATADVGARINALQAWVETILASGWPRLELEFALASRGDAGLVEQEGHRNHAATRALEKSLEQLAPSLTQGPVPVRRIAEIILDLGYGLAVRTVIDPTVTSDHLFEIINIVAGLVGTPTAM</sequence>
<keyword evidence="1" id="KW-0805">Transcription regulation</keyword>
<evidence type="ECO:0000313" key="7">
    <source>
        <dbReference type="Proteomes" id="UP000267536"/>
    </source>
</evidence>
<keyword evidence="3" id="KW-0804">Transcription</keyword>
<protein>
    <submittedName>
        <fullName evidence="6">TetR/AcrR family transcriptional regulator</fullName>
    </submittedName>
</protein>
<evidence type="ECO:0000256" key="4">
    <source>
        <dbReference type="PROSITE-ProRule" id="PRU00335"/>
    </source>
</evidence>
<reference evidence="6 7" key="1">
    <citation type="submission" date="2018-11" db="EMBL/GenBank/DDBJ databases">
        <title>Draft genome sequence of Gordonia sp. RS15-1S isolated from rice stems.</title>
        <authorList>
            <person name="Muangham S."/>
        </authorList>
    </citation>
    <scope>NUCLEOTIDE SEQUENCE [LARGE SCALE GENOMIC DNA]</scope>
    <source>
        <strain evidence="6 7">RS15-1S</strain>
    </source>
</reference>
<keyword evidence="7" id="KW-1185">Reference proteome</keyword>
<dbReference type="Gene3D" id="1.10.357.10">
    <property type="entry name" value="Tetracycline Repressor, domain 2"/>
    <property type="match status" value="1"/>
</dbReference>
<dbReference type="PROSITE" id="PS50977">
    <property type="entry name" value="HTH_TETR_2"/>
    <property type="match status" value="1"/>
</dbReference>
<gene>
    <name evidence="6" type="ORF">EF294_14485</name>
</gene>
<comment type="caution">
    <text evidence="6">The sequence shown here is derived from an EMBL/GenBank/DDBJ whole genome shotgun (WGS) entry which is preliminary data.</text>
</comment>
<organism evidence="6 7">
    <name type="scientific">Gordonia oryzae</name>
    <dbReference type="NCBI Taxonomy" id="2487349"/>
    <lineage>
        <taxon>Bacteria</taxon>
        <taxon>Bacillati</taxon>
        <taxon>Actinomycetota</taxon>
        <taxon>Actinomycetes</taxon>
        <taxon>Mycobacteriales</taxon>
        <taxon>Gordoniaceae</taxon>
        <taxon>Gordonia</taxon>
    </lineage>
</organism>
<evidence type="ECO:0000256" key="3">
    <source>
        <dbReference type="ARBA" id="ARBA00023163"/>
    </source>
</evidence>
<dbReference type="SUPFAM" id="SSF46689">
    <property type="entry name" value="Homeodomain-like"/>
    <property type="match status" value="1"/>
</dbReference>
<proteinExistence type="predicted"/>
<dbReference type="InterPro" id="IPR050109">
    <property type="entry name" value="HTH-type_TetR-like_transc_reg"/>
</dbReference>
<dbReference type="EMBL" id="RKMH01000010">
    <property type="protein sequence ID" value="RPA59094.1"/>
    <property type="molecule type" value="Genomic_DNA"/>
</dbReference>